<name>A0ABQ5CPB1_9ASTR</name>
<comment type="caution">
    <text evidence="3">The sequence shown here is derived from an EMBL/GenBank/DDBJ whole genome shotgun (WGS) entry which is preliminary data.</text>
</comment>
<dbReference type="GO" id="GO:0003964">
    <property type="term" value="F:RNA-directed DNA polymerase activity"/>
    <property type="evidence" value="ECO:0007669"/>
    <property type="project" value="UniProtKB-KW"/>
</dbReference>
<sequence length="550" mass="60613">MRERISDNGEGLVTANVNNRNGGNGNGGNDGCSYKTFTTCNPKEFDGKGGAVALTRWIEKMESVFENSGCTANQRVRYAASCFINKALTWWNTQVQARGREAAIGMSWNDFKALLVEEFCLNNEMEKLENEFWNHTMVGANNVAYTDRFHELAKLVPHLVTPESSRIKRYIHGLVPQIRGMLRVTQLTTIQSAILTAGILTDEVVRCGTLTKGNDKRKEMEESNKQGSTWKDNKKSKTVIGGAMAPKNTVKYGGMNQRACYECGSLDHLCYDFPKWKQATGLARNPLALKGNRNTQNNKNQARGKAFNGNAVETFKDPKVMTEPCIVNHGYAIEIADGKSVEVNRAIRDCKLELGNSLFSIDLIPLGHGSFDVIVGMDWLSKNKAVIVCQKEVGIPIKEGATTPATRLSSRIDLVSERSRVAKSPYRLCAPAELARIVWATSRVARQDLSQISSATSAEMNIPEVPHFERDMDIWSLTEVHFLGHVVNQSGIHVVTPPKIWNACQQPKSISNVKSPWSTCDQKFPGGVLSSPIDLSTTLASSLAIAIDGS</sequence>
<dbReference type="CDD" id="cd00303">
    <property type="entry name" value="retropepsin_like"/>
    <property type="match status" value="1"/>
</dbReference>
<keyword evidence="3" id="KW-0548">Nucleotidyltransferase</keyword>
<keyword evidence="3" id="KW-0808">Transferase</keyword>
<organism evidence="3 4">
    <name type="scientific">Tanacetum coccineum</name>
    <dbReference type="NCBI Taxonomy" id="301880"/>
    <lineage>
        <taxon>Eukaryota</taxon>
        <taxon>Viridiplantae</taxon>
        <taxon>Streptophyta</taxon>
        <taxon>Embryophyta</taxon>
        <taxon>Tracheophyta</taxon>
        <taxon>Spermatophyta</taxon>
        <taxon>Magnoliopsida</taxon>
        <taxon>eudicotyledons</taxon>
        <taxon>Gunneridae</taxon>
        <taxon>Pentapetalae</taxon>
        <taxon>asterids</taxon>
        <taxon>campanulids</taxon>
        <taxon>Asterales</taxon>
        <taxon>Asteraceae</taxon>
        <taxon>Asteroideae</taxon>
        <taxon>Anthemideae</taxon>
        <taxon>Anthemidinae</taxon>
        <taxon>Tanacetum</taxon>
    </lineage>
</organism>
<feature type="region of interest" description="Disordered" evidence="1">
    <location>
        <begin position="215"/>
        <end position="234"/>
    </location>
</feature>
<reference evidence="3" key="1">
    <citation type="journal article" date="2022" name="Int. J. Mol. Sci.">
        <title>Draft Genome of Tanacetum Coccineum: Genomic Comparison of Closely Related Tanacetum-Family Plants.</title>
        <authorList>
            <person name="Yamashiro T."/>
            <person name="Shiraishi A."/>
            <person name="Nakayama K."/>
            <person name="Satake H."/>
        </authorList>
    </citation>
    <scope>NUCLEOTIDE SEQUENCE</scope>
</reference>
<dbReference type="PANTHER" id="PTHR15503:SF45">
    <property type="entry name" value="RNA-DIRECTED DNA POLYMERASE HOMOLOG"/>
    <property type="match status" value="1"/>
</dbReference>
<keyword evidence="4" id="KW-1185">Reference proteome</keyword>
<protein>
    <submittedName>
        <fullName evidence="3">Reverse transcriptase domain-containing protein</fullName>
    </submittedName>
</protein>
<proteinExistence type="predicted"/>
<reference evidence="3" key="2">
    <citation type="submission" date="2022-01" db="EMBL/GenBank/DDBJ databases">
        <authorList>
            <person name="Yamashiro T."/>
            <person name="Shiraishi A."/>
            <person name="Satake H."/>
            <person name="Nakayama K."/>
        </authorList>
    </citation>
    <scope>NUCLEOTIDE SEQUENCE</scope>
</reference>
<feature type="domain" description="Retrotransposon gag" evidence="2">
    <location>
        <begin position="78"/>
        <end position="174"/>
    </location>
</feature>
<feature type="compositionally biased region" description="Basic and acidic residues" evidence="1">
    <location>
        <begin position="215"/>
        <end position="224"/>
    </location>
</feature>
<feature type="region of interest" description="Disordered" evidence="1">
    <location>
        <begin position="1"/>
        <end position="25"/>
    </location>
</feature>
<evidence type="ECO:0000256" key="1">
    <source>
        <dbReference type="SAM" id="MobiDB-lite"/>
    </source>
</evidence>
<keyword evidence="3" id="KW-0695">RNA-directed DNA polymerase</keyword>
<evidence type="ECO:0000313" key="4">
    <source>
        <dbReference type="Proteomes" id="UP001151760"/>
    </source>
</evidence>
<dbReference type="EMBL" id="BQNB010014495">
    <property type="protein sequence ID" value="GJT28865.1"/>
    <property type="molecule type" value="Genomic_DNA"/>
</dbReference>
<dbReference type="InterPro" id="IPR021109">
    <property type="entry name" value="Peptidase_aspartic_dom_sf"/>
</dbReference>
<dbReference type="Pfam" id="PF08284">
    <property type="entry name" value="RVP_2"/>
    <property type="match status" value="1"/>
</dbReference>
<dbReference type="InterPro" id="IPR005162">
    <property type="entry name" value="Retrotrans_gag_dom"/>
</dbReference>
<evidence type="ECO:0000313" key="3">
    <source>
        <dbReference type="EMBL" id="GJT28865.1"/>
    </source>
</evidence>
<dbReference type="PANTHER" id="PTHR15503">
    <property type="entry name" value="LDOC1 RELATED"/>
    <property type="match status" value="1"/>
</dbReference>
<dbReference type="Gene3D" id="2.40.70.10">
    <property type="entry name" value="Acid Proteases"/>
    <property type="match status" value="1"/>
</dbReference>
<dbReference type="Proteomes" id="UP001151760">
    <property type="component" value="Unassembled WGS sequence"/>
</dbReference>
<dbReference type="InterPro" id="IPR032567">
    <property type="entry name" value="RTL1-rel"/>
</dbReference>
<evidence type="ECO:0000259" key="2">
    <source>
        <dbReference type="Pfam" id="PF03732"/>
    </source>
</evidence>
<gene>
    <name evidence="3" type="ORF">Tco_0909140</name>
</gene>
<dbReference type="Pfam" id="PF03732">
    <property type="entry name" value="Retrotrans_gag"/>
    <property type="match status" value="1"/>
</dbReference>
<accession>A0ABQ5CPB1</accession>